<organism evidence="1 3">
    <name type="scientific">Tannerella sp. oral taxon BU063 isolate Cell 6/7/9</name>
    <dbReference type="NCBI Taxonomy" id="1411021"/>
    <lineage>
        <taxon>Bacteria</taxon>
        <taxon>Pseudomonadati</taxon>
        <taxon>Bacteroidota</taxon>
        <taxon>Bacteroidia</taxon>
        <taxon>Bacteroidales</taxon>
        <taxon>Tannerellaceae</taxon>
        <taxon>Tannerella</taxon>
    </lineage>
</organism>
<protein>
    <submittedName>
        <fullName evidence="1">Uncharacterized protein</fullName>
    </submittedName>
</protein>
<dbReference type="EMBL" id="AYYD01001137">
    <property type="protein sequence ID" value="ETK08861.1"/>
    <property type="molecule type" value="Genomic_DNA"/>
</dbReference>
<evidence type="ECO:0000313" key="3">
    <source>
        <dbReference type="Proteomes" id="UP000018874"/>
    </source>
</evidence>
<evidence type="ECO:0000313" key="2">
    <source>
        <dbReference type="EMBL" id="ETK08867.1"/>
    </source>
</evidence>
<accession>W2CQT7</accession>
<keyword evidence="3" id="KW-1185">Reference proteome</keyword>
<comment type="caution">
    <text evidence="1">The sequence shown here is derived from an EMBL/GenBank/DDBJ whole genome shotgun (WGS) entry which is preliminary data.</text>
</comment>
<gene>
    <name evidence="2" type="ORF">T231_11800</name>
    <name evidence="1" type="ORF">T231_11830</name>
</gene>
<dbReference type="EMBL" id="AYYD01001136">
    <property type="protein sequence ID" value="ETK08867.1"/>
    <property type="molecule type" value="Genomic_DNA"/>
</dbReference>
<name>W2CQT7_9BACT</name>
<dbReference type="Proteomes" id="UP000018874">
    <property type="component" value="Unassembled WGS sequence"/>
</dbReference>
<reference evidence="1 3" key="1">
    <citation type="submission" date="2013-11" db="EMBL/GenBank/DDBJ databases">
        <title>Single cell genomics of uncultured Tannerella BU063 (oral taxon 286).</title>
        <authorList>
            <person name="Beall C.J."/>
            <person name="Campbell A.G."/>
            <person name="Griffen A.L."/>
            <person name="Podar M."/>
            <person name="Leys E.J."/>
        </authorList>
    </citation>
    <scope>NUCLEOTIDE SEQUENCE [LARGE SCALE GENOMIC DNA]</scope>
    <source>
        <strain evidence="1">Cell 6/7/9</strain>
    </source>
</reference>
<dbReference type="AlphaFoldDB" id="W2CQT7"/>
<sequence>MASIPEVLKYQANLAGVPKVLKYQANLAGVPDALIFFCFFSSIKGRKEGNETVRQ</sequence>
<dbReference type="PATRIC" id="fig|1411021.3.peg.1516"/>
<evidence type="ECO:0000313" key="1">
    <source>
        <dbReference type="EMBL" id="ETK08861.1"/>
    </source>
</evidence>
<proteinExistence type="predicted"/>